<evidence type="ECO:0008006" key="4">
    <source>
        <dbReference type="Google" id="ProtNLM"/>
    </source>
</evidence>
<evidence type="ECO:0000313" key="2">
    <source>
        <dbReference type="EMBL" id="GAA2452376.1"/>
    </source>
</evidence>
<name>A0ABN3K869_9ACTN</name>
<protein>
    <recommendedName>
        <fullName evidence="4">Secreted protein</fullName>
    </recommendedName>
</protein>
<accession>A0ABN3K869</accession>
<proteinExistence type="predicted"/>
<evidence type="ECO:0000313" key="3">
    <source>
        <dbReference type="Proteomes" id="UP001500460"/>
    </source>
</evidence>
<sequence length="163" mass="17875">MWHGPRFPDAVPLRDPAAPCQLPPPHPPPPPPQEDPPPQEEDPPPQEEEEDPPPQEWPPDEDPAHQLSPPLPRLRLPDGRRAPRPDATGLLRAPLRPAATAATTTATTTTRMMPMTMASPSFRSPEAAPRGRLARRVTGRCPSPARGKAELRNSRGFSHEWGP</sequence>
<keyword evidence="3" id="KW-1185">Reference proteome</keyword>
<gene>
    <name evidence="2" type="ORF">GCM10010421_51400</name>
</gene>
<dbReference type="EMBL" id="BAAATK010000042">
    <property type="protein sequence ID" value="GAA2452376.1"/>
    <property type="molecule type" value="Genomic_DNA"/>
</dbReference>
<feature type="compositionally biased region" description="Pro residues" evidence="1">
    <location>
        <begin position="21"/>
        <end position="36"/>
    </location>
</feature>
<dbReference type="Proteomes" id="UP001500460">
    <property type="component" value="Unassembled WGS sequence"/>
</dbReference>
<reference evidence="2 3" key="1">
    <citation type="journal article" date="2019" name="Int. J. Syst. Evol. Microbiol.">
        <title>The Global Catalogue of Microorganisms (GCM) 10K type strain sequencing project: providing services to taxonomists for standard genome sequencing and annotation.</title>
        <authorList>
            <consortium name="The Broad Institute Genomics Platform"/>
            <consortium name="The Broad Institute Genome Sequencing Center for Infectious Disease"/>
            <person name="Wu L."/>
            <person name="Ma J."/>
        </authorList>
    </citation>
    <scope>NUCLEOTIDE SEQUENCE [LARGE SCALE GENOMIC DNA]</scope>
    <source>
        <strain evidence="2 3">JCM 6922</strain>
    </source>
</reference>
<feature type="compositionally biased region" description="Acidic residues" evidence="1">
    <location>
        <begin position="37"/>
        <end position="61"/>
    </location>
</feature>
<evidence type="ECO:0000256" key="1">
    <source>
        <dbReference type="SAM" id="MobiDB-lite"/>
    </source>
</evidence>
<feature type="compositionally biased region" description="Low complexity" evidence="1">
    <location>
        <begin position="85"/>
        <end position="118"/>
    </location>
</feature>
<feature type="compositionally biased region" description="Basic and acidic residues" evidence="1">
    <location>
        <begin position="75"/>
        <end position="84"/>
    </location>
</feature>
<feature type="region of interest" description="Disordered" evidence="1">
    <location>
        <begin position="1"/>
        <end position="163"/>
    </location>
</feature>
<organism evidence="2 3">
    <name type="scientific">Streptomyces glaucus</name>
    <dbReference type="NCBI Taxonomy" id="284029"/>
    <lineage>
        <taxon>Bacteria</taxon>
        <taxon>Bacillati</taxon>
        <taxon>Actinomycetota</taxon>
        <taxon>Actinomycetes</taxon>
        <taxon>Kitasatosporales</taxon>
        <taxon>Streptomycetaceae</taxon>
        <taxon>Streptomyces</taxon>
    </lineage>
</organism>
<comment type="caution">
    <text evidence="2">The sequence shown here is derived from an EMBL/GenBank/DDBJ whole genome shotgun (WGS) entry which is preliminary data.</text>
</comment>